<dbReference type="Proteomes" id="UP000199045">
    <property type="component" value="Unassembled WGS sequence"/>
</dbReference>
<sequence>MKRYLLVVLLLSCAQCIAQPLETSINQIFSKYNHPGIPGAAVLVIQNGKVIFKKGYGTANLEYDAPITPSTVFDIASVSKQFTGFAISTLIQEGKISPDDDIRKYLPEVPQFSNTITIRHLIHHTSGLRDWPATLHAAGWRWDEAFRFEDILRMVKQQRDLDFQPGARYSYSNTGYNLLAALVARVSGTPFPQWIQEHVFTPLQMNASLVLDDYTKVIPHLASSYDNNDGKEFRKINDALTALGSSSIFTTVEDLSKWVIHLQQQIDGKDPVYLRMLEIDSLNDKQPVTYGYGLSVETENGITNISHGGGWAGFRTVISMYPDQKLAIIVLSNNSDFDPEGNATAIAKLFLKDKLPATPVREDLSKLPTLKGDPELLKKYTGTYKLGDGWYVTFTLEDGHMMVQANGESKFSTDIKSDTVLWVPAYNSSVTFRDITDKAAALRYRGIIAPRITPVTLDSTLLVGYAGIYYSEELETAYKLSVENGKLTAHHMRLGDFEFDPDRVVAARFSSNNGTIDFIKTDSGITGFRLSNGRIKNILFKKQ</sequence>
<accession>A0A1G7LUQ0</accession>
<keyword evidence="1" id="KW-0732">Signal</keyword>
<gene>
    <name evidence="3" type="ORF">SAMN04488121_102191</name>
</gene>
<dbReference type="Gene3D" id="3.40.710.10">
    <property type="entry name" value="DD-peptidase/beta-lactamase superfamily"/>
    <property type="match status" value="1"/>
</dbReference>
<dbReference type="EMBL" id="FNBN01000002">
    <property type="protein sequence ID" value="SDF53106.1"/>
    <property type="molecule type" value="Genomic_DNA"/>
</dbReference>
<dbReference type="RefSeq" id="WP_089830361.1">
    <property type="nucleotide sequence ID" value="NZ_FNBN01000002.1"/>
</dbReference>
<evidence type="ECO:0000313" key="4">
    <source>
        <dbReference type="Proteomes" id="UP000199045"/>
    </source>
</evidence>
<evidence type="ECO:0000256" key="1">
    <source>
        <dbReference type="SAM" id="SignalP"/>
    </source>
</evidence>
<dbReference type="InterPro" id="IPR012338">
    <property type="entry name" value="Beta-lactam/transpept-like"/>
</dbReference>
<dbReference type="PANTHER" id="PTHR46825:SF9">
    <property type="entry name" value="BETA-LACTAMASE-RELATED DOMAIN-CONTAINING PROTEIN"/>
    <property type="match status" value="1"/>
</dbReference>
<name>A0A1G7LUQ0_CHIFI</name>
<dbReference type="InterPro" id="IPR001466">
    <property type="entry name" value="Beta-lactam-related"/>
</dbReference>
<organism evidence="3 4">
    <name type="scientific">Chitinophaga filiformis</name>
    <name type="common">Myxococcus filiformis</name>
    <name type="synonym">Flexibacter filiformis</name>
    <dbReference type="NCBI Taxonomy" id="104663"/>
    <lineage>
        <taxon>Bacteria</taxon>
        <taxon>Pseudomonadati</taxon>
        <taxon>Bacteroidota</taxon>
        <taxon>Chitinophagia</taxon>
        <taxon>Chitinophagales</taxon>
        <taxon>Chitinophagaceae</taxon>
        <taxon>Chitinophaga</taxon>
    </lineage>
</organism>
<dbReference type="SUPFAM" id="SSF56601">
    <property type="entry name" value="beta-lactamase/transpeptidase-like"/>
    <property type="match status" value="1"/>
</dbReference>
<dbReference type="AlphaFoldDB" id="A0A1G7LUQ0"/>
<dbReference type="InterPro" id="IPR050491">
    <property type="entry name" value="AmpC-like"/>
</dbReference>
<proteinExistence type="predicted"/>
<dbReference type="OrthoDB" id="9793489at2"/>
<dbReference type="Pfam" id="PF00144">
    <property type="entry name" value="Beta-lactamase"/>
    <property type="match status" value="1"/>
</dbReference>
<evidence type="ECO:0000313" key="3">
    <source>
        <dbReference type="EMBL" id="SDF53106.1"/>
    </source>
</evidence>
<feature type="chain" id="PRO_5011608964" evidence="1">
    <location>
        <begin position="19"/>
        <end position="543"/>
    </location>
</feature>
<reference evidence="4" key="1">
    <citation type="submission" date="2016-10" db="EMBL/GenBank/DDBJ databases">
        <authorList>
            <person name="Varghese N."/>
            <person name="Submissions S."/>
        </authorList>
    </citation>
    <scope>NUCLEOTIDE SEQUENCE [LARGE SCALE GENOMIC DNA]</scope>
    <source>
        <strain evidence="4">DSM 527</strain>
    </source>
</reference>
<evidence type="ECO:0000259" key="2">
    <source>
        <dbReference type="Pfam" id="PF00144"/>
    </source>
</evidence>
<protein>
    <submittedName>
        <fullName evidence="3">CubicO group peptidase, beta-lactamase class C family</fullName>
    </submittedName>
</protein>
<dbReference type="STRING" id="104663.SAMN04488121_102191"/>
<feature type="signal peptide" evidence="1">
    <location>
        <begin position="1"/>
        <end position="18"/>
    </location>
</feature>
<dbReference type="PANTHER" id="PTHR46825">
    <property type="entry name" value="D-ALANYL-D-ALANINE-CARBOXYPEPTIDASE/ENDOPEPTIDASE AMPH"/>
    <property type="match status" value="1"/>
</dbReference>
<feature type="domain" description="Beta-lactamase-related" evidence="2">
    <location>
        <begin position="26"/>
        <end position="347"/>
    </location>
</feature>